<evidence type="ECO:0000256" key="1">
    <source>
        <dbReference type="SAM" id="MobiDB-lite"/>
    </source>
</evidence>
<dbReference type="AlphaFoldDB" id="A0A6A5JYQ3"/>
<dbReference type="SUPFAM" id="SSF88723">
    <property type="entry name" value="PIN domain-like"/>
    <property type="match status" value="1"/>
</dbReference>
<dbReference type="Gene3D" id="1.10.150.20">
    <property type="entry name" value="5' to 3' exonuclease, C-terminal subdomain"/>
    <property type="match status" value="1"/>
</dbReference>
<dbReference type="Pfam" id="PF00867">
    <property type="entry name" value="XPG_I"/>
    <property type="match status" value="1"/>
</dbReference>
<dbReference type="GO" id="GO:0006281">
    <property type="term" value="P:DNA repair"/>
    <property type="evidence" value="ECO:0007669"/>
    <property type="project" value="UniProtKB-ARBA"/>
</dbReference>
<dbReference type="SMART" id="SM00484">
    <property type="entry name" value="XPGI"/>
    <property type="match status" value="1"/>
</dbReference>
<dbReference type="EMBL" id="ML975411">
    <property type="protein sequence ID" value="KAF1830088.1"/>
    <property type="molecule type" value="Genomic_DNA"/>
</dbReference>
<dbReference type="PROSITE" id="PS50330">
    <property type="entry name" value="UIM"/>
    <property type="match status" value="1"/>
</dbReference>
<proteinExistence type="predicted"/>
<keyword evidence="4" id="KW-1185">Reference proteome</keyword>
<dbReference type="Proteomes" id="UP000800040">
    <property type="component" value="Unassembled WGS sequence"/>
</dbReference>
<organism evidence="3 4">
    <name type="scientific">Decorospora gaudefroyi</name>
    <dbReference type="NCBI Taxonomy" id="184978"/>
    <lineage>
        <taxon>Eukaryota</taxon>
        <taxon>Fungi</taxon>
        <taxon>Dikarya</taxon>
        <taxon>Ascomycota</taxon>
        <taxon>Pezizomycotina</taxon>
        <taxon>Dothideomycetes</taxon>
        <taxon>Pleosporomycetidae</taxon>
        <taxon>Pleosporales</taxon>
        <taxon>Pleosporineae</taxon>
        <taxon>Pleosporaceae</taxon>
        <taxon>Decorospora</taxon>
    </lineage>
</organism>
<dbReference type="OrthoDB" id="2959108at2759"/>
<dbReference type="InterPro" id="IPR036279">
    <property type="entry name" value="5-3_exonuclease_C_sf"/>
</dbReference>
<dbReference type="InterPro" id="IPR029060">
    <property type="entry name" value="PIN-like_dom_sf"/>
</dbReference>
<dbReference type="SUPFAM" id="SSF47807">
    <property type="entry name" value="5' to 3' exonuclease, C-terminal subdomain"/>
    <property type="match status" value="1"/>
</dbReference>
<gene>
    <name evidence="3" type="ORF">BDW02DRAFT_116872</name>
</gene>
<dbReference type="InterPro" id="IPR006086">
    <property type="entry name" value="XPG-I_dom"/>
</dbReference>
<dbReference type="CDD" id="cd09870">
    <property type="entry name" value="PIN_YEN1"/>
    <property type="match status" value="1"/>
</dbReference>
<evidence type="ECO:0000313" key="4">
    <source>
        <dbReference type="Proteomes" id="UP000800040"/>
    </source>
</evidence>
<protein>
    <recommendedName>
        <fullName evidence="2">XPG-I domain-containing protein</fullName>
    </recommendedName>
</protein>
<dbReference type="PRINTS" id="PR00853">
    <property type="entry name" value="XPGRADSUPER"/>
</dbReference>
<dbReference type="Gene3D" id="3.40.50.1010">
    <property type="entry name" value="5'-nuclease"/>
    <property type="match status" value="2"/>
</dbReference>
<feature type="region of interest" description="Disordered" evidence="1">
    <location>
        <begin position="619"/>
        <end position="662"/>
    </location>
</feature>
<feature type="region of interest" description="Disordered" evidence="1">
    <location>
        <begin position="544"/>
        <end position="567"/>
    </location>
</feature>
<feature type="region of interest" description="Disordered" evidence="1">
    <location>
        <begin position="721"/>
        <end position="750"/>
    </location>
</feature>
<feature type="compositionally biased region" description="Polar residues" evidence="1">
    <location>
        <begin position="619"/>
        <end position="634"/>
    </location>
</feature>
<evidence type="ECO:0000313" key="3">
    <source>
        <dbReference type="EMBL" id="KAF1830088.1"/>
    </source>
</evidence>
<dbReference type="InterPro" id="IPR006084">
    <property type="entry name" value="XPG/Rad2"/>
</dbReference>
<dbReference type="PANTHER" id="PTHR11081">
    <property type="entry name" value="FLAP ENDONUCLEASE FAMILY MEMBER"/>
    <property type="match status" value="1"/>
</dbReference>
<sequence length="766" mass="85842">MGLPALWDMIRRHEESIPMAQLAEEHHRRHGKPLRIAVDEADWRFNNLTAQQVYTIRETSKEAAFQGIEKAMFYRICRLLTLGIQLIVVFDGPGRPWKRGKRGQCKINFEERRLLKDMLTCFGMPYHEAPGEAEAECARLQVLGMVDAVWSQDSDCLMFGCQTWIHDDRIAKEKGNTDRSKENTKKNAKYARVVKARDMQEKYGLDREGLVLFAMLVGGDYDKGLPQCGPSTAIQAAKRGLGRSLCACRSQGDCDLWTVELAVFLQTTSRGRSIPIPPAFPDYKTLKKYYSPKVSSDEQLLNNSRLNLDCSRPIQESKLLEVMSSRFNIWGRLYMNWVGPVLLTQSLMARDPLLPKEAVHEIRITKSRAKKIDDQPPMRILERKLTFSPFGITAFARTDFEGDRLGYWNGNMEDLFDPTHRVECEIPEYWLRKVLPPDVLDPPPAPPKRTPKRKRQAGGDDEEVIEASTTTKRRRNVKQAENPGTLPSKALASPATQANTQQLPDFLQLTESEDEMVSRQPPNIRSRVQAPIFLTPSHVFDIGSSEPSEDEADLPVSSCHASRTPSRMNRLAEAGLSEMLDEEDEDMQLALRLSMQGRPTNGEYDSIFAMREAGRKINGQSVPSWSMDKPTSPTARPASDGEIPPARSNRSGHSTGVTRLAAGRVEPAPVYIPDRSLTQNATIPSTSDTGHVAYSESSLSTYCEVSTAEIRAARLRHFATSSATPTLSTKDTRKPLPSPPTVKPKKRATTTYQLPAGVDCIDLTDD</sequence>
<evidence type="ECO:0000259" key="2">
    <source>
        <dbReference type="SMART" id="SM00484"/>
    </source>
</evidence>
<feature type="compositionally biased region" description="Polar residues" evidence="1">
    <location>
        <begin position="648"/>
        <end position="657"/>
    </location>
</feature>
<name>A0A6A5JYQ3_9PLEO</name>
<reference evidence="3" key="1">
    <citation type="submission" date="2020-01" db="EMBL/GenBank/DDBJ databases">
        <authorList>
            <consortium name="DOE Joint Genome Institute"/>
            <person name="Haridas S."/>
            <person name="Albert R."/>
            <person name="Binder M."/>
            <person name="Bloem J."/>
            <person name="Labutti K."/>
            <person name="Salamov A."/>
            <person name="Andreopoulos B."/>
            <person name="Baker S.E."/>
            <person name="Barry K."/>
            <person name="Bills G."/>
            <person name="Bluhm B.H."/>
            <person name="Cannon C."/>
            <person name="Castanera R."/>
            <person name="Culley D.E."/>
            <person name="Daum C."/>
            <person name="Ezra D."/>
            <person name="Gonzalez J.B."/>
            <person name="Henrissat B."/>
            <person name="Kuo A."/>
            <person name="Liang C."/>
            <person name="Lipzen A."/>
            <person name="Lutzoni F."/>
            <person name="Magnuson J."/>
            <person name="Mondo S."/>
            <person name="Nolan M."/>
            <person name="Ohm R."/>
            <person name="Pangilinan J."/>
            <person name="Park H.-J."/>
            <person name="Ramirez L."/>
            <person name="Alfaro M."/>
            <person name="Sun H."/>
            <person name="Tritt A."/>
            <person name="Yoshinaga Y."/>
            <person name="Zwiers L.-H."/>
            <person name="Turgeon B.G."/>
            <person name="Goodwin S.B."/>
            <person name="Spatafora J.W."/>
            <person name="Crous P.W."/>
            <person name="Grigoriev I.V."/>
        </authorList>
    </citation>
    <scope>NUCLEOTIDE SEQUENCE</scope>
    <source>
        <strain evidence="3">P77</strain>
    </source>
</reference>
<feature type="region of interest" description="Disordered" evidence="1">
    <location>
        <begin position="435"/>
        <end position="498"/>
    </location>
</feature>
<feature type="compositionally biased region" description="Pro residues" evidence="1">
    <location>
        <begin position="439"/>
        <end position="448"/>
    </location>
</feature>
<dbReference type="PANTHER" id="PTHR11081:SF62">
    <property type="entry name" value="XPG-I DOMAIN-CONTAINING PROTEIN"/>
    <property type="match status" value="1"/>
</dbReference>
<dbReference type="GO" id="GO:0017108">
    <property type="term" value="F:5'-flap endonuclease activity"/>
    <property type="evidence" value="ECO:0007669"/>
    <property type="project" value="TreeGrafter"/>
</dbReference>
<feature type="domain" description="XPG-I" evidence="2">
    <location>
        <begin position="120"/>
        <end position="193"/>
    </location>
</feature>
<accession>A0A6A5JYQ3</accession>
<dbReference type="InterPro" id="IPR003903">
    <property type="entry name" value="UIM_dom"/>
</dbReference>